<evidence type="ECO:0000256" key="1">
    <source>
        <dbReference type="ARBA" id="ARBA00022679"/>
    </source>
</evidence>
<organism evidence="4 5">
    <name type="scientific">Sphingomonas kyeonggiensis</name>
    <dbReference type="NCBI Taxonomy" id="1268553"/>
    <lineage>
        <taxon>Bacteria</taxon>
        <taxon>Pseudomonadati</taxon>
        <taxon>Pseudomonadota</taxon>
        <taxon>Alphaproteobacteria</taxon>
        <taxon>Sphingomonadales</taxon>
        <taxon>Sphingomonadaceae</taxon>
        <taxon>Sphingomonas</taxon>
    </lineage>
</organism>
<comment type="caution">
    <text evidence="4">The sequence shown here is derived from an EMBL/GenBank/DDBJ whole genome shotgun (WGS) entry which is preliminary data.</text>
</comment>
<sequence length="161" mass="17975">MSGTVNLVELREGGTQDLYNVNIVMQEAFDPRFGEAWTSAQCLGMLSLPGVWLVIASIDGRDMGFALARVIADEAELLLLATHPAARRRGIAGALLRAVIEEARGRGVVRIHLEVRSGNDAVWLYRREGFEKVGERRDYYRGRSGQLFDAHTYARDIKDLD</sequence>
<protein>
    <submittedName>
        <fullName evidence="4">Ribosomal-protein-alanine N-acetyltransferase</fullName>
        <ecNumber evidence="4">2.3.1.267</ecNumber>
    </submittedName>
</protein>
<dbReference type="RefSeq" id="WP_183999879.1">
    <property type="nucleotide sequence ID" value="NZ_JACIEH010000003.1"/>
</dbReference>
<dbReference type="GO" id="GO:0008999">
    <property type="term" value="F:protein-N-terminal-alanine acetyltransferase activity"/>
    <property type="evidence" value="ECO:0007669"/>
    <property type="project" value="UniProtKB-EC"/>
</dbReference>
<gene>
    <name evidence="4" type="ORF">GGR46_004173</name>
</gene>
<dbReference type="EC" id="2.3.1.267" evidence="4"/>
<evidence type="ECO:0000313" key="5">
    <source>
        <dbReference type="Proteomes" id="UP000557392"/>
    </source>
</evidence>
<accession>A0A7W6JW28</accession>
<dbReference type="EMBL" id="JACIEH010000003">
    <property type="protein sequence ID" value="MBB4100601.1"/>
    <property type="molecule type" value="Genomic_DNA"/>
</dbReference>
<evidence type="ECO:0000259" key="3">
    <source>
        <dbReference type="PROSITE" id="PS51186"/>
    </source>
</evidence>
<feature type="domain" description="N-acetyltransferase" evidence="3">
    <location>
        <begin position="8"/>
        <end position="154"/>
    </location>
</feature>
<dbReference type="PANTHER" id="PTHR43420">
    <property type="entry name" value="ACETYLTRANSFERASE"/>
    <property type="match status" value="1"/>
</dbReference>
<dbReference type="InterPro" id="IPR016181">
    <property type="entry name" value="Acyl_CoA_acyltransferase"/>
</dbReference>
<dbReference type="AlphaFoldDB" id="A0A7W6JW28"/>
<dbReference type="Proteomes" id="UP000557392">
    <property type="component" value="Unassembled WGS sequence"/>
</dbReference>
<name>A0A7W6JW28_9SPHN</name>
<keyword evidence="1 4" id="KW-0808">Transferase</keyword>
<dbReference type="CDD" id="cd04301">
    <property type="entry name" value="NAT_SF"/>
    <property type="match status" value="1"/>
</dbReference>
<proteinExistence type="predicted"/>
<dbReference type="SUPFAM" id="SSF55729">
    <property type="entry name" value="Acyl-CoA N-acyltransferases (Nat)"/>
    <property type="match status" value="1"/>
</dbReference>
<dbReference type="Gene3D" id="3.40.630.30">
    <property type="match status" value="1"/>
</dbReference>
<dbReference type="InterPro" id="IPR000182">
    <property type="entry name" value="GNAT_dom"/>
</dbReference>
<dbReference type="Pfam" id="PF00583">
    <property type="entry name" value="Acetyltransf_1"/>
    <property type="match status" value="1"/>
</dbReference>
<dbReference type="PANTHER" id="PTHR43420:SF12">
    <property type="entry name" value="N-ACETYLTRANSFERASE DOMAIN-CONTAINING PROTEIN"/>
    <property type="match status" value="1"/>
</dbReference>
<evidence type="ECO:0000313" key="4">
    <source>
        <dbReference type="EMBL" id="MBB4100601.1"/>
    </source>
</evidence>
<evidence type="ECO:0000256" key="2">
    <source>
        <dbReference type="ARBA" id="ARBA00023315"/>
    </source>
</evidence>
<reference evidence="4 5" key="1">
    <citation type="submission" date="2020-08" db="EMBL/GenBank/DDBJ databases">
        <title>Genomic Encyclopedia of Type Strains, Phase IV (KMG-IV): sequencing the most valuable type-strain genomes for metagenomic binning, comparative biology and taxonomic classification.</title>
        <authorList>
            <person name="Goeker M."/>
        </authorList>
    </citation>
    <scope>NUCLEOTIDE SEQUENCE [LARGE SCALE GENOMIC DNA]</scope>
    <source>
        <strain evidence="4 5">DSM 101806</strain>
    </source>
</reference>
<keyword evidence="2 4" id="KW-0012">Acyltransferase</keyword>
<keyword evidence="5" id="KW-1185">Reference proteome</keyword>
<dbReference type="InterPro" id="IPR050680">
    <property type="entry name" value="YpeA/RimI_acetyltransf"/>
</dbReference>
<dbReference type="PROSITE" id="PS51186">
    <property type="entry name" value="GNAT"/>
    <property type="match status" value="1"/>
</dbReference>